<dbReference type="CDD" id="cd00383">
    <property type="entry name" value="trans_reg_C"/>
    <property type="match status" value="1"/>
</dbReference>
<evidence type="ECO:0000256" key="7">
    <source>
        <dbReference type="PROSITE-ProRule" id="PRU01091"/>
    </source>
</evidence>
<dbReference type="AlphaFoldDB" id="A0A2D3WL98"/>
<sequence>MNPIFLIVEDEPITSRFIREIIEDMGYEVAGSAKSALEARKFLAGHLIDIIIMDINIQGSEDGIQLSRSLADDNVAIVYISAYSDPQTLQEAAVTIPYGFLVKPFREADLMAVLHIVVSRVKKEHLEGKKQAKNKFPECWLDIEHNRLHWYTQIIELSKNETAALHLFLTKPDLPITMEELRQAVWGDKSIGDSTIRELINRIRNKVGTLSIENIYGTGYILKR</sequence>
<accession>A0A2D3WL98</accession>
<dbReference type="InterPro" id="IPR036388">
    <property type="entry name" value="WH-like_DNA-bd_sf"/>
</dbReference>
<dbReference type="Gene3D" id="3.40.50.2300">
    <property type="match status" value="1"/>
</dbReference>
<feature type="domain" description="Response regulatory" evidence="8">
    <location>
        <begin position="4"/>
        <end position="118"/>
    </location>
</feature>
<protein>
    <recommendedName>
        <fullName evidence="12">Two component transcriptional regulator, winged helix family</fullName>
    </recommendedName>
</protein>
<dbReference type="SMART" id="SM00862">
    <property type="entry name" value="Trans_reg_C"/>
    <property type="match status" value="1"/>
</dbReference>
<dbReference type="SUPFAM" id="SSF46894">
    <property type="entry name" value="C-terminal effector domain of the bipartite response regulators"/>
    <property type="match status" value="1"/>
</dbReference>
<dbReference type="GO" id="GO:0000156">
    <property type="term" value="F:phosphorelay response regulator activity"/>
    <property type="evidence" value="ECO:0007669"/>
    <property type="project" value="TreeGrafter"/>
</dbReference>
<proteinExistence type="predicted"/>
<feature type="domain" description="OmpR/PhoB-type" evidence="9">
    <location>
        <begin position="131"/>
        <end position="224"/>
    </location>
</feature>
<evidence type="ECO:0000259" key="8">
    <source>
        <dbReference type="PROSITE" id="PS50110"/>
    </source>
</evidence>
<evidence type="ECO:0000256" key="6">
    <source>
        <dbReference type="PROSITE-ProRule" id="PRU00169"/>
    </source>
</evidence>
<dbReference type="InterPro" id="IPR039420">
    <property type="entry name" value="WalR-like"/>
</dbReference>
<evidence type="ECO:0000256" key="4">
    <source>
        <dbReference type="ARBA" id="ARBA00023125"/>
    </source>
</evidence>
<gene>
    <name evidence="10" type="ORF">CFH83_08870</name>
</gene>
<dbReference type="InterPro" id="IPR001867">
    <property type="entry name" value="OmpR/PhoB-type_DNA-bd"/>
</dbReference>
<keyword evidence="1 6" id="KW-0597">Phosphoprotein</keyword>
<evidence type="ECO:0000313" key="11">
    <source>
        <dbReference type="Proteomes" id="UP000228859"/>
    </source>
</evidence>
<comment type="caution">
    <text evidence="10">The sequence shown here is derived from an EMBL/GenBank/DDBJ whole genome shotgun (WGS) entry which is preliminary data.</text>
</comment>
<feature type="DNA-binding region" description="OmpR/PhoB-type" evidence="7">
    <location>
        <begin position="131"/>
        <end position="224"/>
    </location>
</feature>
<dbReference type="EMBL" id="DLUI01000125">
    <property type="protein sequence ID" value="DAB37889.1"/>
    <property type="molecule type" value="Genomic_DNA"/>
</dbReference>
<evidence type="ECO:0008006" key="12">
    <source>
        <dbReference type="Google" id="ProtNLM"/>
    </source>
</evidence>
<reference evidence="10 11" key="1">
    <citation type="journal article" date="2017" name="Front. Microbiol.">
        <title>Comparative Genomic Analysis of the Class Epsilonproteobacteria and Proposed Reclassification to Epsilonbacteraeota (phyl. nov.).</title>
        <authorList>
            <person name="Waite D.W."/>
            <person name="Vanwonterghem I."/>
            <person name="Rinke C."/>
            <person name="Parks D.H."/>
            <person name="Zhang Y."/>
            <person name="Takai K."/>
            <person name="Sievert S.M."/>
            <person name="Simon J."/>
            <person name="Campbell B.J."/>
            <person name="Hanson T.E."/>
            <person name="Woyke T."/>
            <person name="Klotz M.G."/>
            <person name="Hugenholtz P."/>
        </authorList>
    </citation>
    <scope>NUCLEOTIDE SEQUENCE [LARGE SCALE GENOMIC DNA]</scope>
    <source>
        <strain evidence="10">UBA12443</strain>
    </source>
</reference>
<dbReference type="InterPro" id="IPR011006">
    <property type="entry name" value="CheY-like_superfamily"/>
</dbReference>
<feature type="modified residue" description="4-aspartylphosphate" evidence="6">
    <location>
        <position position="54"/>
    </location>
</feature>
<dbReference type="InterPro" id="IPR016032">
    <property type="entry name" value="Sig_transdc_resp-reg_C-effctor"/>
</dbReference>
<dbReference type="Pfam" id="PF00072">
    <property type="entry name" value="Response_reg"/>
    <property type="match status" value="1"/>
</dbReference>
<organism evidence="10 11">
    <name type="scientific">Sulfuricurvum kujiense</name>
    <dbReference type="NCBI Taxonomy" id="148813"/>
    <lineage>
        <taxon>Bacteria</taxon>
        <taxon>Pseudomonadati</taxon>
        <taxon>Campylobacterota</taxon>
        <taxon>Epsilonproteobacteria</taxon>
        <taxon>Campylobacterales</taxon>
        <taxon>Sulfurimonadaceae</taxon>
        <taxon>Sulfuricurvum</taxon>
    </lineage>
</organism>
<dbReference type="PANTHER" id="PTHR48111:SF1">
    <property type="entry name" value="TWO-COMPONENT RESPONSE REGULATOR ORR33"/>
    <property type="match status" value="1"/>
</dbReference>
<dbReference type="PROSITE" id="PS51755">
    <property type="entry name" value="OMPR_PHOB"/>
    <property type="match status" value="1"/>
</dbReference>
<dbReference type="GO" id="GO:0032993">
    <property type="term" value="C:protein-DNA complex"/>
    <property type="evidence" value="ECO:0007669"/>
    <property type="project" value="TreeGrafter"/>
</dbReference>
<dbReference type="PANTHER" id="PTHR48111">
    <property type="entry name" value="REGULATOR OF RPOS"/>
    <property type="match status" value="1"/>
</dbReference>
<evidence type="ECO:0000256" key="3">
    <source>
        <dbReference type="ARBA" id="ARBA00023015"/>
    </source>
</evidence>
<dbReference type="Pfam" id="PF00486">
    <property type="entry name" value="Trans_reg_C"/>
    <property type="match status" value="1"/>
</dbReference>
<dbReference type="GO" id="GO:0006355">
    <property type="term" value="P:regulation of DNA-templated transcription"/>
    <property type="evidence" value="ECO:0007669"/>
    <property type="project" value="InterPro"/>
</dbReference>
<dbReference type="RefSeq" id="WP_294893508.1">
    <property type="nucleotide sequence ID" value="NZ_DLUI01000125.1"/>
</dbReference>
<dbReference type="GO" id="GO:0000976">
    <property type="term" value="F:transcription cis-regulatory region binding"/>
    <property type="evidence" value="ECO:0007669"/>
    <property type="project" value="TreeGrafter"/>
</dbReference>
<keyword evidence="2" id="KW-0902">Two-component regulatory system</keyword>
<dbReference type="InterPro" id="IPR001789">
    <property type="entry name" value="Sig_transdc_resp-reg_receiver"/>
</dbReference>
<evidence type="ECO:0000256" key="1">
    <source>
        <dbReference type="ARBA" id="ARBA00022553"/>
    </source>
</evidence>
<keyword evidence="5" id="KW-0804">Transcription</keyword>
<evidence type="ECO:0000256" key="5">
    <source>
        <dbReference type="ARBA" id="ARBA00023163"/>
    </source>
</evidence>
<dbReference type="PROSITE" id="PS50110">
    <property type="entry name" value="RESPONSE_REGULATORY"/>
    <property type="match status" value="1"/>
</dbReference>
<evidence type="ECO:0000259" key="9">
    <source>
        <dbReference type="PROSITE" id="PS51755"/>
    </source>
</evidence>
<evidence type="ECO:0000256" key="2">
    <source>
        <dbReference type="ARBA" id="ARBA00023012"/>
    </source>
</evidence>
<dbReference type="SMART" id="SM00448">
    <property type="entry name" value="REC"/>
    <property type="match status" value="1"/>
</dbReference>
<evidence type="ECO:0000313" key="10">
    <source>
        <dbReference type="EMBL" id="DAB37889.1"/>
    </source>
</evidence>
<dbReference type="SUPFAM" id="SSF52172">
    <property type="entry name" value="CheY-like"/>
    <property type="match status" value="1"/>
</dbReference>
<keyword evidence="3" id="KW-0805">Transcription regulation</keyword>
<dbReference type="Gene3D" id="1.10.10.10">
    <property type="entry name" value="Winged helix-like DNA-binding domain superfamily/Winged helix DNA-binding domain"/>
    <property type="match status" value="1"/>
</dbReference>
<dbReference type="Proteomes" id="UP000228859">
    <property type="component" value="Unassembled WGS sequence"/>
</dbReference>
<dbReference type="GO" id="GO:0005829">
    <property type="term" value="C:cytosol"/>
    <property type="evidence" value="ECO:0007669"/>
    <property type="project" value="TreeGrafter"/>
</dbReference>
<keyword evidence="4 7" id="KW-0238">DNA-binding</keyword>
<name>A0A2D3WL98_9BACT</name>